<sequence length="147" mass="16158">MNYEIVSLEQKLVVGITARTANTDPDCSKIIGGLWGKFMGEGVWEAIRNKANAYCIGLYSGYDDTSYDVTVGAEVTANGNPELTEKIIIAGKYAVFNVKGDVVKDVAEAWDKIWAMPLDRSFTGDFEEYLSNENGVAEINIYVALKN</sequence>
<dbReference type="InterPro" id="IPR011256">
    <property type="entry name" value="Reg_factor_effector_dom_sf"/>
</dbReference>
<keyword evidence="3" id="KW-1185">Reference proteome</keyword>
<dbReference type="RefSeq" id="WP_114296369.1">
    <property type="nucleotide sequence ID" value="NZ_QPJT01000003.1"/>
</dbReference>
<dbReference type="PANTHER" id="PTHR36444">
    <property type="entry name" value="TRANSCRIPTIONAL REGULATOR PROTEIN YOBU-RELATED"/>
    <property type="match status" value="1"/>
</dbReference>
<dbReference type="InterPro" id="IPR010499">
    <property type="entry name" value="AraC_E-bd"/>
</dbReference>
<reference evidence="2 3" key="1">
    <citation type="submission" date="2018-07" db="EMBL/GenBank/DDBJ databases">
        <title>Genomic Encyclopedia of Type Strains, Phase IV (KMG-IV): sequencing the most valuable type-strain genomes for metagenomic binning, comparative biology and taxonomic classification.</title>
        <authorList>
            <person name="Goeker M."/>
        </authorList>
    </citation>
    <scope>NUCLEOTIDE SEQUENCE [LARGE SCALE GENOMIC DNA]</scope>
    <source>
        <strain evidence="2 3">DSM 27016</strain>
    </source>
</reference>
<feature type="domain" description="AraC effector-binding" evidence="1">
    <location>
        <begin position="1"/>
        <end position="146"/>
    </location>
</feature>
<dbReference type="InterPro" id="IPR029442">
    <property type="entry name" value="GyrI-like"/>
</dbReference>
<evidence type="ECO:0000313" key="3">
    <source>
        <dbReference type="Proteomes" id="UP000253034"/>
    </source>
</evidence>
<dbReference type="SMART" id="SM00871">
    <property type="entry name" value="AraC_E_bind"/>
    <property type="match status" value="1"/>
</dbReference>
<evidence type="ECO:0000313" key="2">
    <source>
        <dbReference type="EMBL" id="RCX19295.1"/>
    </source>
</evidence>
<dbReference type="SUPFAM" id="SSF55136">
    <property type="entry name" value="Probable bacterial effector-binding domain"/>
    <property type="match status" value="1"/>
</dbReference>
<dbReference type="EMBL" id="QPJT01000003">
    <property type="protein sequence ID" value="RCX19295.1"/>
    <property type="molecule type" value="Genomic_DNA"/>
</dbReference>
<gene>
    <name evidence="2" type="ORF">DFR58_10339</name>
</gene>
<dbReference type="PANTHER" id="PTHR36444:SF2">
    <property type="entry name" value="TRANSCRIPTIONAL REGULATOR PROTEIN YOBU-RELATED"/>
    <property type="match status" value="1"/>
</dbReference>
<dbReference type="AlphaFoldDB" id="A0A369BDJ1"/>
<protein>
    <submittedName>
        <fullName evidence="2">Putative transcriptional regulator YdeE</fullName>
    </submittedName>
</protein>
<comment type="caution">
    <text evidence="2">The sequence shown here is derived from an EMBL/GenBank/DDBJ whole genome shotgun (WGS) entry which is preliminary data.</text>
</comment>
<dbReference type="InterPro" id="IPR053182">
    <property type="entry name" value="YobU-like_regulator"/>
</dbReference>
<proteinExistence type="predicted"/>
<dbReference type="Pfam" id="PF06445">
    <property type="entry name" value="GyrI-like"/>
    <property type="match status" value="1"/>
</dbReference>
<organism evidence="2 3">
    <name type="scientific">Anaerobacterium chartisolvens</name>
    <dbReference type="NCBI Taxonomy" id="1297424"/>
    <lineage>
        <taxon>Bacteria</taxon>
        <taxon>Bacillati</taxon>
        <taxon>Bacillota</taxon>
        <taxon>Clostridia</taxon>
        <taxon>Eubacteriales</taxon>
        <taxon>Oscillospiraceae</taxon>
        <taxon>Anaerobacterium</taxon>
    </lineage>
</organism>
<dbReference type="Proteomes" id="UP000253034">
    <property type="component" value="Unassembled WGS sequence"/>
</dbReference>
<dbReference type="OrthoDB" id="9801008at2"/>
<evidence type="ECO:0000259" key="1">
    <source>
        <dbReference type="SMART" id="SM00871"/>
    </source>
</evidence>
<dbReference type="Gene3D" id="3.20.80.10">
    <property type="entry name" value="Regulatory factor, effector binding domain"/>
    <property type="match status" value="1"/>
</dbReference>
<name>A0A369BDJ1_9FIRM</name>
<accession>A0A369BDJ1</accession>